<dbReference type="PANTHER" id="PTHR12558:SF36">
    <property type="entry name" value="ANAPHASE-PROMOTING COMPLEX SUBUNIT 7"/>
    <property type="match status" value="1"/>
</dbReference>
<dbReference type="Pfam" id="PF13181">
    <property type="entry name" value="TPR_8"/>
    <property type="match status" value="1"/>
</dbReference>
<evidence type="ECO:0000256" key="1">
    <source>
        <dbReference type="ARBA" id="ARBA00022803"/>
    </source>
</evidence>
<dbReference type="SMART" id="SM00028">
    <property type="entry name" value="TPR"/>
    <property type="match status" value="5"/>
</dbReference>
<feature type="repeat" description="TPR" evidence="2">
    <location>
        <begin position="225"/>
        <end position="258"/>
    </location>
</feature>
<dbReference type="EMBL" id="LWCA01000909">
    <property type="protein sequence ID" value="OAF66516.1"/>
    <property type="molecule type" value="Genomic_DNA"/>
</dbReference>
<gene>
    <name evidence="3" type="ORF">A3Q56_05752</name>
</gene>
<sequence>MNIIKSIKNLYEAGLYNDMKTYIEILQSMSHENIPRTDLIKIHILGGKGSFKLKHYSIALQHFMLAKMTNKKMLFKLDKDAKDEALKIDAYIIFKISECYVKLFDFYKGIIALKKIDRKYETSNTLNLLALLYSVSENTEKSISTYKRLLAKCPMSLDVIRKLAVFNVPTQDIKSIVKENMVNMNFDYSWFSNLIEMEILSATGQYKESNENLTILFNSEIKQCNFLYKSMFRNYYYEGDFSKAYVCYKQSLRVSPTHLYCYLMAHIYYNLGKTDKMDEIVSKIASENNGSSETLLCAGYMCLMQRKFIEAIYFADRVLLSLRCLEDAYVVKYIALSKLGKPHRALACGKKGLYVNSRRFELMNEMIWIYQKENMTVRLNSQLFEFIKLLPNSWRLQTLAAKVIALKLQVKTKIKNKDKEECRLYFEKALELKPNYSPAIIGLVEFLKNYDSLEEYNERLESFKLMKDYKVQLAIAQMFYEIEDVSNALLWAQRCIILNPSCSKAQNIVDLLNTNFSILKREKNIAFTTTCEEIEDPDV</sequence>
<keyword evidence="1 2" id="KW-0802">TPR repeat</keyword>
<dbReference type="InterPro" id="IPR019734">
    <property type="entry name" value="TPR_rpt"/>
</dbReference>
<organism evidence="3 4">
    <name type="scientific">Intoshia linei</name>
    <dbReference type="NCBI Taxonomy" id="1819745"/>
    <lineage>
        <taxon>Eukaryota</taxon>
        <taxon>Metazoa</taxon>
        <taxon>Spiralia</taxon>
        <taxon>Lophotrochozoa</taxon>
        <taxon>Mesozoa</taxon>
        <taxon>Orthonectida</taxon>
        <taxon>Rhopaluridae</taxon>
        <taxon>Intoshia</taxon>
    </lineage>
</organism>
<accession>A0A177AX03</accession>
<dbReference type="GO" id="GO:0016567">
    <property type="term" value="P:protein ubiquitination"/>
    <property type="evidence" value="ECO:0007669"/>
    <property type="project" value="TreeGrafter"/>
</dbReference>
<dbReference type="PANTHER" id="PTHR12558">
    <property type="entry name" value="CELL DIVISION CYCLE 16,23,27"/>
    <property type="match status" value="1"/>
</dbReference>
<dbReference type="Proteomes" id="UP000078046">
    <property type="component" value="Unassembled WGS sequence"/>
</dbReference>
<dbReference type="AlphaFoldDB" id="A0A177AX03"/>
<dbReference type="GO" id="GO:0051301">
    <property type="term" value="P:cell division"/>
    <property type="evidence" value="ECO:0007669"/>
    <property type="project" value="TreeGrafter"/>
</dbReference>
<dbReference type="GO" id="GO:0005680">
    <property type="term" value="C:anaphase-promoting complex"/>
    <property type="evidence" value="ECO:0007669"/>
    <property type="project" value="TreeGrafter"/>
</dbReference>
<evidence type="ECO:0008006" key="5">
    <source>
        <dbReference type="Google" id="ProtNLM"/>
    </source>
</evidence>
<evidence type="ECO:0000313" key="4">
    <source>
        <dbReference type="Proteomes" id="UP000078046"/>
    </source>
</evidence>
<dbReference type="PROSITE" id="PS50005">
    <property type="entry name" value="TPR"/>
    <property type="match status" value="1"/>
</dbReference>
<dbReference type="GO" id="GO:0045842">
    <property type="term" value="P:positive regulation of mitotic metaphase/anaphase transition"/>
    <property type="evidence" value="ECO:0007669"/>
    <property type="project" value="TreeGrafter"/>
</dbReference>
<proteinExistence type="predicted"/>
<keyword evidence="4" id="KW-1185">Reference proteome</keyword>
<dbReference type="InterPro" id="IPR011990">
    <property type="entry name" value="TPR-like_helical_dom_sf"/>
</dbReference>
<dbReference type="Gene3D" id="1.25.40.10">
    <property type="entry name" value="Tetratricopeptide repeat domain"/>
    <property type="match status" value="3"/>
</dbReference>
<name>A0A177AX03_9BILA</name>
<comment type="caution">
    <text evidence="3">The sequence shown here is derived from an EMBL/GenBank/DDBJ whole genome shotgun (WGS) entry which is preliminary data.</text>
</comment>
<dbReference type="SUPFAM" id="SSF48452">
    <property type="entry name" value="TPR-like"/>
    <property type="match status" value="2"/>
</dbReference>
<protein>
    <recommendedName>
        <fullName evidence="5">Anaphase-promoting complex subunit 7</fullName>
    </recommendedName>
</protein>
<evidence type="ECO:0000256" key="2">
    <source>
        <dbReference type="PROSITE-ProRule" id="PRU00339"/>
    </source>
</evidence>
<evidence type="ECO:0000313" key="3">
    <source>
        <dbReference type="EMBL" id="OAF66516.1"/>
    </source>
</evidence>
<reference evidence="3 4" key="1">
    <citation type="submission" date="2016-04" db="EMBL/GenBank/DDBJ databases">
        <title>The genome of Intoshia linei affirms orthonectids as highly simplified spiralians.</title>
        <authorList>
            <person name="Mikhailov K.V."/>
            <person name="Slusarev G.S."/>
            <person name="Nikitin M.A."/>
            <person name="Logacheva M.D."/>
            <person name="Penin A."/>
            <person name="Aleoshin V."/>
            <person name="Panchin Y.V."/>
        </authorList>
    </citation>
    <scope>NUCLEOTIDE SEQUENCE [LARGE SCALE GENOMIC DNA]</scope>
    <source>
        <strain evidence="3">Intl2013</strain>
        <tissue evidence="3">Whole animal</tissue>
    </source>
</reference>